<reference evidence="1" key="2">
    <citation type="journal article" date="2015" name="Fish Shellfish Immunol.">
        <title>Early steps in the European eel (Anguilla anguilla)-Vibrio vulnificus interaction in the gills: Role of the RtxA13 toxin.</title>
        <authorList>
            <person name="Callol A."/>
            <person name="Pajuelo D."/>
            <person name="Ebbesson L."/>
            <person name="Teles M."/>
            <person name="MacKenzie S."/>
            <person name="Amaro C."/>
        </authorList>
    </citation>
    <scope>NUCLEOTIDE SEQUENCE</scope>
</reference>
<dbReference type="EMBL" id="GBXM01066198">
    <property type="protein sequence ID" value="JAH42379.1"/>
    <property type="molecule type" value="Transcribed_RNA"/>
</dbReference>
<organism evidence="1">
    <name type="scientific">Anguilla anguilla</name>
    <name type="common">European freshwater eel</name>
    <name type="synonym">Muraena anguilla</name>
    <dbReference type="NCBI Taxonomy" id="7936"/>
    <lineage>
        <taxon>Eukaryota</taxon>
        <taxon>Metazoa</taxon>
        <taxon>Chordata</taxon>
        <taxon>Craniata</taxon>
        <taxon>Vertebrata</taxon>
        <taxon>Euteleostomi</taxon>
        <taxon>Actinopterygii</taxon>
        <taxon>Neopterygii</taxon>
        <taxon>Teleostei</taxon>
        <taxon>Anguilliformes</taxon>
        <taxon>Anguillidae</taxon>
        <taxon>Anguilla</taxon>
    </lineage>
</organism>
<dbReference type="EMBL" id="GBXM01076858">
    <property type="protein sequence ID" value="JAH31719.1"/>
    <property type="molecule type" value="Transcribed_RNA"/>
</dbReference>
<proteinExistence type="predicted"/>
<name>A0A0E9SLZ0_ANGAN</name>
<reference evidence="1" key="1">
    <citation type="submission" date="2014-11" db="EMBL/GenBank/DDBJ databases">
        <authorList>
            <person name="Amaro Gonzalez C."/>
        </authorList>
    </citation>
    <scope>NUCLEOTIDE SEQUENCE</scope>
</reference>
<dbReference type="AlphaFoldDB" id="A0A0E9SLZ0"/>
<protein>
    <submittedName>
        <fullName evidence="1">Uncharacterized protein</fullName>
    </submittedName>
</protein>
<accession>A0A0E9SLZ0</accession>
<sequence>MLLDIKIKPHTQPLITIFCVYSKMRMMKIN</sequence>
<evidence type="ECO:0000313" key="1">
    <source>
        <dbReference type="EMBL" id="JAH42379.1"/>
    </source>
</evidence>